<accession>A0ABV4FEB3</accession>
<keyword evidence="3" id="KW-1185">Reference proteome</keyword>
<evidence type="ECO:0000313" key="3">
    <source>
        <dbReference type="Proteomes" id="UP001565471"/>
    </source>
</evidence>
<name>A0ABV4FEB3_BRAEL</name>
<sequence length="99" mass="10369">MGVSRGCRCMLREQIPTRFALASKATSPFQGEVKAPQKRKWPGHARPSQLHLFREAYFFAGAILLSAGFGASLAASAGAAASAGLSMRSTLAASRSLAT</sequence>
<protein>
    <submittedName>
        <fullName evidence="2">Uncharacterized protein</fullName>
    </submittedName>
</protein>
<gene>
    <name evidence="2" type="ORF">ABIF29_008620</name>
</gene>
<organism evidence="2 3">
    <name type="scientific">Bradyrhizobium elkanii</name>
    <dbReference type="NCBI Taxonomy" id="29448"/>
    <lineage>
        <taxon>Bacteria</taxon>
        <taxon>Pseudomonadati</taxon>
        <taxon>Pseudomonadota</taxon>
        <taxon>Alphaproteobacteria</taxon>
        <taxon>Hyphomicrobiales</taxon>
        <taxon>Nitrobacteraceae</taxon>
        <taxon>Bradyrhizobium</taxon>
    </lineage>
</organism>
<reference evidence="2 3" key="1">
    <citation type="submission" date="2024-07" db="EMBL/GenBank/DDBJ databases">
        <title>Genomic Encyclopedia of Type Strains, Phase V (KMG-V): Genome sequencing to study the core and pangenomes of soil and plant-associated prokaryotes.</title>
        <authorList>
            <person name="Whitman W."/>
        </authorList>
    </citation>
    <scope>NUCLEOTIDE SEQUENCE [LARGE SCALE GENOMIC DNA]</scope>
    <source>
        <strain evidence="2 3">USDA 415</strain>
    </source>
</reference>
<evidence type="ECO:0000313" key="2">
    <source>
        <dbReference type="EMBL" id="MEY9321821.1"/>
    </source>
</evidence>
<keyword evidence="1" id="KW-0812">Transmembrane</keyword>
<feature type="transmembrane region" description="Helical" evidence="1">
    <location>
        <begin position="56"/>
        <end position="81"/>
    </location>
</feature>
<proteinExistence type="predicted"/>
<dbReference type="EMBL" id="JBGBZA010000002">
    <property type="protein sequence ID" value="MEY9321821.1"/>
    <property type="molecule type" value="Genomic_DNA"/>
</dbReference>
<keyword evidence="1" id="KW-1133">Transmembrane helix</keyword>
<evidence type="ECO:0000256" key="1">
    <source>
        <dbReference type="SAM" id="Phobius"/>
    </source>
</evidence>
<comment type="caution">
    <text evidence="2">The sequence shown here is derived from an EMBL/GenBank/DDBJ whole genome shotgun (WGS) entry which is preliminary data.</text>
</comment>
<dbReference type="Proteomes" id="UP001565471">
    <property type="component" value="Unassembled WGS sequence"/>
</dbReference>
<keyword evidence="1" id="KW-0472">Membrane</keyword>